<evidence type="ECO:0000256" key="4">
    <source>
        <dbReference type="ARBA" id="ARBA00023163"/>
    </source>
</evidence>
<dbReference type="PROSITE" id="PS50863">
    <property type="entry name" value="B3"/>
    <property type="match status" value="1"/>
</dbReference>
<name>A0AAD3SVR8_NEPGR</name>
<feature type="region of interest" description="Disordered" evidence="6">
    <location>
        <begin position="85"/>
        <end position="110"/>
    </location>
</feature>
<comment type="subcellular location">
    <subcellularLocation>
        <location evidence="1">Nucleus</location>
    </subcellularLocation>
</comment>
<accession>A0AAD3SVR8</accession>
<evidence type="ECO:0000256" key="2">
    <source>
        <dbReference type="ARBA" id="ARBA00023015"/>
    </source>
</evidence>
<dbReference type="SUPFAM" id="SSF101936">
    <property type="entry name" value="DNA-binding pseudobarrel domain"/>
    <property type="match status" value="1"/>
</dbReference>
<dbReference type="PANTHER" id="PTHR31391:SF64">
    <property type="entry name" value="B3 DOMAIN-CONTAINING PROTEIN OS06G0112300"/>
    <property type="match status" value="1"/>
</dbReference>
<proteinExistence type="predicted"/>
<dbReference type="GO" id="GO:0005634">
    <property type="term" value="C:nucleus"/>
    <property type="evidence" value="ECO:0007669"/>
    <property type="project" value="UniProtKB-SubCell"/>
</dbReference>
<sequence>MPPGSKQSRFVVPFHYFRNMKRIKRSRVFDCFAFRLVEETLVILNPSIAEREISFRTYSHSFSRLSQNVTIGAFVSMLTRREEMSAEDMRRPRREQGAEHLSKPICSSEPKIEPLSGKPFIPVILSRLNAYRVDQMVVPAKMGRHLPCAVLSALISYNGKSWEMTYDGRHRNCKRLYAGWKTFLIDNRLEAGDACVFEILEYNSEIVKLAVQILRGGLPSELLERAYGDNIDCPIIIDG</sequence>
<keyword evidence="3" id="KW-0238">DNA-binding</keyword>
<evidence type="ECO:0000259" key="7">
    <source>
        <dbReference type="PROSITE" id="PS50863"/>
    </source>
</evidence>
<feature type="domain" description="TF-B3" evidence="7">
    <location>
        <begin position="121"/>
        <end position="217"/>
    </location>
</feature>
<evidence type="ECO:0000256" key="1">
    <source>
        <dbReference type="ARBA" id="ARBA00004123"/>
    </source>
</evidence>
<dbReference type="InterPro" id="IPR044837">
    <property type="entry name" value="REM16-like"/>
</dbReference>
<evidence type="ECO:0000256" key="5">
    <source>
        <dbReference type="ARBA" id="ARBA00023242"/>
    </source>
</evidence>
<dbReference type="InterPro" id="IPR003340">
    <property type="entry name" value="B3_DNA-bd"/>
</dbReference>
<evidence type="ECO:0000313" key="9">
    <source>
        <dbReference type="Proteomes" id="UP001279734"/>
    </source>
</evidence>
<dbReference type="EMBL" id="BSYO01000018">
    <property type="protein sequence ID" value="GMH17507.1"/>
    <property type="molecule type" value="Genomic_DNA"/>
</dbReference>
<dbReference type="PANTHER" id="PTHR31391">
    <property type="entry name" value="B3 DOMAIN-CONTAINING PROTEIN OS11G0197600-RELATED"/>
    <property type="match status" value="1"/>
</dbReference>
<keyword evidence="4" id="KW-0804">Transcription</keyword>
<dbReference type="GO" id="GO:0003677">
    <property type="term" value="F:DNA binding"/>
    <property type="evidence" value="ECO:0007669"/>
    <property type="project" value="UniProtKB-KW"/>
</dbReference>
<evidence type="ECO:0000313" key="8">
    <source>
        <dbReference type="EMBL" id="GMH17507.1"/>
    </source>
</evidence>
<keyword evidence="2" id="KW-0805">Transcription regulation</keyword>
<feature type="compositionally biased region" description="Basic and acidic residues" evidence="6">
    <location>
        <begin position="85"/>
        <end position="102"/>
    </location>
</feature>
<organism evidence="8 9">
    <name type="scientific">Nepenthes gracilis</name>
    <name type="common">Slender pitcher plant</name>
    <dbReference type="NCBI Taxonomy" id="150966"/>
    <lineage>
        <taxon>Eukaryota</taxon>
        <taxon>Viridiplantae</taxon>
        <taxon>Streptophyta</taxon>
        <taxon>Embryophyta</taxon>
        <taxon>Tracheophyta</taxon>
        <taxon>Spermatophyta</taxon>
        <taxon>Magnoliopsida</taxon>
        <taxon>eudicotyledons</taxon>
        <taxon>Gunneridae</taxon>
        <taxon>Pentapetalae</taxon>
        <taxon>Caryophyllales</taxon>
        <taxon>Nepenthaceae</taxon>
        <taxon>Nepenthes</taxon>
    </lineage>
</organism>
<dbReference type="Gene3D" id="2.40.330.10">
    <property type="entry name" value="DNA-binding pseudobarrel domain"/>
    <property type="match status" value="1"/>
</dbReference>
<dbReference type="InterPro" id="IPR015300">
    <property type="entry name" value="DNA-bd_pseudobarrel_sf"/>
</dbReference>
<gene>
    <name evidence="8" type="ORF">Nepgr_019348</name>
</gene>
<keyword evidence="5" id="KW-0539">Nucleus</keyword>
<keyword evidence="9" id="KW-1185">Reference proteome</keyword>
<dbReference type="Pfam" id="PF02362">
    <property type="entry name" value="B3"/>
    <property type="match status" value="1"/>
</dbReference>
<dbReference type="AlphaFoldDB" id="A0AAD3SVR8"/>
<evidence type="ECO:0000256" key="6">
    <source>
        <dbReference type="SAM" id="MobiDB-lite"/>
    </source>
</evidence>
<dbReference type="SMART" id="SM01019">
    <property type="entry name" value="B3"/>
    <property type="match status" value="1"/>
</dbReference>
<dbReference type="CDD" id="cd10017">
    <property type="entry name" value="B3_DNA"/>
    <property type="match status" value="1"/>
</dbReference>
<comment type="caution">
    <text evidence="8">The sequence shown here is derived from an EMBL/GenBank/DDBJ whole genome shotgun (WGS) entry which is preliminary data.</text>
</comment>
<dbReference type="Proteomes" id="UP001279734">
    <property type="component" value="Unassembled WGS sequence"/>
</dbReference>
<protein>
    <recommendedName>
        <fullName evidence="7">TF-B3 domain-containing protein</fullName>
    </recommendedName>
</protein>
<evidence type="ECO:0000256" key="3">
    <source>
        <dbReference type="ARBA" id="ARBA00023125"/>
    </source>
</evidence>
<reference evidence="8" key="1">
    <citation type="submission" date="2023-05" db="EMBL/GenBank/DDBJ databases">
        <title>Nepenthes gracilis genome sequencing.</title>
        <authorList>
            <person name="Fukushima K."/>
        </authorList>
    </citation>
    <scope>NUCLEOTIDE SEQUENCE</scope>
    <source>
        <strain evidence="8">SING2019-196</strain>
    </source>
</reference>